<dbReference type="EMBL" id="CP038802">
    <property type="protein sequence ID" value="UTY29071.1"/>
    <property type="molecule type" value="Genomic_DNA"/>
</dbReference>
<evidence type="ECO:0000256" key="1">
    <source>
        <dbReference type="SAM" id="Phobius"/>
    </source>
</evidence>
<protein>
    <submittedName>
        <fullName evidence="3">Uncharacterized protein</fullName>
    </submittedName>
</protein>
<keyword evidence="5" id="KW-1185">Reference proteome</keyword>
<dbReference type="AlphaFoldDB" id="A0AAE9MVB1"/>
<keyword evidence="1" id="KW-0472">Membrane</keyword>
<sequence length="289" mass="32949">MFLRQVPNNFYTIPSILLRIFVLLLLGASFFSAFYFSPEREYPIVSSVIEAKKISFIADDNEVAAGFYYKPEPCRNEKEAIIIVPPFPISESIGTFDRYLLDEGYKIASLSLPKKTGYKYRIKHSELFFTVLNSILKNKDMSDGNSQDKELLQTLSKLTGFFEKTEIFLIAEGPYVQTLCDYYNKNPNAFSGAFFVISEEMPLPTGLKEGTYTVLNEKDLKFSENIALFPICFFIQSKENLAGFGDIRGNDILASLLLGAERDLGRQDRIKTVKTFEKWLNLRSSLTIK</sequence>
<dbReference type="Proteomes" id="UP001058682">
    <property type="component" value="Chromosome"/>
</dbReference>
<organism evidence="3 4">
    <name type="scientific">Treponema putidum</name>
    <dbReference type="NCBI Taxonomy" id="221027"/>
    <lineage>
        <taxon>Bacteria</taxon>
        <taxon>Pseudomonadati</taxon>
        <taxon>Spirochaetota</taxon>
        <taxon>Spirochaetia</taxon>
        <taxon>Spirochaetales</taxon>
        <taxon>Treponemataceae</taxon>
        <taxon>Treponema</taxon>
    </lineage>
</organism>
<dbReference type="Proteomes" id="UP001059401">
    <property type="component" value="Chromosome"/>
</dbReference>
<dbReference type="EMBL" id="CP038804">
    <property type="protein sequence ID" value="UTY33913.1"/>
    <property type="molecule type" value="Genomic_DNA"/>
</dbReference>
<keyword evidence="1" id="KW-1133">Transmembrane helix</keyword>
<name>A0AAE9MVB1_9SPIR</name>
<reference evidence="3" key="1">
    <citation type="submission" date="2019-04" db="EMBL/GenBank/DDBJ databases">
        <title>Whole genome sequencing of oral phylogroup 2 treponemes.</title>
        <authorList>
            <person name="Chan Y."/>
            <person name="Zeng H.H."/>
            <person name="Yu X.L."/>
            <person name="Leung W.K."/>
            <person name="Watt R.M."/>
        </authorList>
    </citation>
    <scope>NUCLEOTIDE SEQUENCE</scope>
    <source>
        <strain evidence="3">OMZ 835</strain>
        <strain evidence="2">OMZ 847</strain>
    </source>
</reference>
<feature type="transmembrane region" description="Helical" evidence="1">
    <location>
        <begin position="16"/>
        <end position="36"/>
    </location>
</feature>
<accession>A0AAE9MVB1</accession>
<evidence type="ECO:0000313" key="5">
    <source>
        <dbReference type="Proteomes" id="UP001059401"/>
    </source>
</evidence>
<keyword evidence="1" id="KW-0812">Transmembrane</keyword>
<proteinExistence type="predicted"/>
<evidence type="ECO:0000313" key="3">
    <source>
        <dbReference type="EMBL" id="UTY33913.1"/>
    </source>
</evidence>
<gene>
    <name evidence="3" type="ORF">E4N74_07805</name>
    <name evidence="2" type="ORF">E4N76_08850</name>
</gene>
<evidence type="ECO:0000313" key="4">
    <source>
        <dbReference type="Proteomes" id="UP001058682"/>
    </source>
</evidence>
<evidence type="ECO:0000313" key="2">
    <source>
        <dbReference type="EMBL" id="UTY29071.1"/>
    </source>
</evidence>